<protein>
    <recommendedName>
        <fullName evidence="4">Methionine adenosyltransferase</fullName>
    </recommendedName>
</protein>
<evidence type="ECO:0000313" key="2">
    <source>
        <dbReference type="EMBL" id="OHA31238.1"/>
    </source>
</evidence>
<dbReference type="Gene3D" id="3.30.300.10">
    <property type="match status" value="1"/>
</dbReference>
<proteinExistence type="inferred from homology"/>
<accession>A0A1G2N571</accession>
<dbReference type="Proteomes" id="UP000176365">
    <property type="component" value="Unassembled WGS sequence"/>
</dbReference>
<evidence type="ECO:0008006" key="4">
    <source>
        <dbReference type="Google" id="ProtNLM"/>
    </source>
</evidence>
<reference evidence="2 3" key="1">
    <citation type="journal article" date="2016" name="Nat. Commun.">
        <title>Thousands of microbial genomes shed light on interconnected biogeochemical processes in an aquifer system.</title>
        <authorList>
            <person name="Anantharaman K."/>
            <person name="Brown C.T."/>
            <person name="Hug L.A."/>
            <person name="Sharon I."/>
            <person name="Castelle C.J."/>
            <person name="Probst A.J."/>
            <person name="Thomas B.C."/>
            <person name="Singh A."/>
            <person name="Wilkins M.J."/>
            <person name="Karaoz U."/>
            <person name="Brodie E.L."/>
            <person name="Williams K.H."/>
            <person name="Hubbard S.S."/>
            <person name="Banfield J.F."/>
        </authorList>
    </citation>
    <scope>NUCLEOTIDE SEQUENCE [LARGE SCALE GENOMIC DNA]</scope>
</reference>
<evidence type="ECO:0000313" key="3">
    <source>
        <dbReference type="Proteomes" id="UP000176365"/>
    </source>
</evidence>
<name>A0A1G2N571_9BACT</name>
<dbReference type="InterPro" id="IPR042543">
    <property type="entry name" value="AdoMet_synthase_2"/>
</dbReference>
<organism evidence="2 3">
    <name type="scientific">Candidatus Taylorbacteria bacterium RIFCSPLOWO2_01_FULL_44_26</name>
    <dbReference type="NCBI Taxonomy" id="1802318"/>
    <lineage>
        <taxon>Bacteria</taxon>
        <taxon>Candidatus Tayloriibacteriota</taxon>
    </lineage>
</organism>
<dbReference type="InterPro" id="IPR042544">
    <property type="entry name" value="AdoMet_synthase_3"/>
</dbReference>
<dbReference type="AlphaFoldDB" id="A0A1G2N571"/>
<dbReference type="InterPro" id="IPR027790">
    <property type="entry name" value="AdoMet_synthase_2_family"/>
</dbReference>
<comment type="caution">
    <text evidence="2">The sequence shown here is derived from an EMBL/GenBank/DDBJ whole genome shotgun (WGS) entry which is preliminary data.</text>
</comment>
<dbReference type="PANTHER" id="PTHR36697">
    <property type="entry name" value="S-ADENOSYLMETHIONINE SYNTHASE"/>
    <property type="match status" value="1"/>
</dbReference>
<dbReference type="Gene3D" id="3.30.300.340">
    <property type="entry name" value="S-adenosylmethionine synthetase, N-terminal domain"/>
    <property type="match status" value="1"/>
</dbReference>
<dbReference type="EMBL" id="MHRW01000006">
    <property type="protein sequence ID" value="OHA31238.1"/>
    <property type="molecule type" value="Genomic_DNA"/>
</dbReference>
<comment type="similarity">
    <text evidence="1">Belongs to the AdoMet synthetase 2 family.</text>
</comment>
<dbReference type="Pfam" id="PF01941">
    <property type="entry name" value="AdoMet_Synthase"/>
    <property type="match status" value="2"/>
</dbReference>
<dbReference type="PANTHER" id="PTHR36697:SF1">
    <property type="entry name" value="S-ADENOSYLMETHIONINE SYNTHASE"/>
    <property type="match status" value="1"/>
</dbReference>
<gene>
    <name evidence="2" type="ORF">A3B11_01975</name>
</gene>
<sequence>MNKANLLVYSSRTPSIDDTEFEVVERKGIGHPDTLCDIIAEKVSQAYSQYCLKRYGIILRHMVDKIALSGGSAKVKFGRGEMQKPIRLYLNCRFTRTWQQENIPYLDIVKETVYKHLGDVLPLLDLDQWLMIVDNTHFAPGPGIVYEDDGSTQNERQFFFEIPQKEFAVFHDNSLRSNDTSTAVAYSPLSITEKIVILVETTLNGKEFKKLHPYVGMDIKVMARRIKKRMDITVCIPFIATHTPSKEFYFEKLRSLEDLIKQLVVSKFGQFNVTLSLNTRDNPSKSDYYLTLTGSAIESGDEGVVGRGNRYNGVIPFTRHMSMEACCGKNPVYHVGKLYTAICSLISDEIHRLVGLETYVYLTSQMGRSLSDPWSACVEVCGGDATPIQHQMIEAIVERNLANANETTQKIVKGELNLF</sequence>
<evidence type="ECO:0000256" key="1">
    <source>
        <dbReference type="ARBA" id="ARBA00006892"/>
    </source>
</evidence>
<dbReference type="Gene3D" id="3.30.300.280">
    <property type="entry name" value="S-adenosylmethionine synthetase, C-terminal domain"/>
    <property type="match status" value="1"/>
</dbReference>